<dbReference type="NCBIfam" id="NF047509">
    <property type="entry name" value="Rv3131_FMN_oxido"/>
    <property type="match status" value="1"/>
</dbReference>
<dbReference type="InterPro" id="IPR050627">
    <property type="entry name" value="Nitroreductase/BluB"/>
</dbReference>
<name>A0A847U5R8_9EURY</name>
<dbReference type="Gene3D" id="3.40.109.10">
    <property type="entry name" value="NADH Oxidase"/>
    <property type="match status" value="1"/>
</dbReference>
<organism evidence="1 2">
    <name type="scientific">Haloarcula rubripromontorii</name>
    <dbReference type="NCBI Taxonomy" id="1705562"/>
    <lineage>
        <taxon>Archaea</taxon>
        <taxon>Methanobacteriati</taxon>
        <taxon>Methanobacteriota</taxon>
        <taxon>Stenosarchaea group</taxon>
        <taxon>Halobacteria</taxon>
        <taxon>Halobacteriales</taxon>
        <taxon>Haloarculaceae</taxon>
        <taxon>Haloarcula</taxon>
    </lineage>
</organism>
<dbReference type="Gene3D" id="3.40.109.30">
    <property type="entry name" value="putative nitroreductase (tm1586), domain 2"/>
    <property type="match status" value="1"/>
</dbReference>
<accession>A0A847U5R8</accession>
<dbReference type="PANTHER" id="PTHR23026:SF123">
    <property type="entry name" value="NAD(P)H NITROREDUCTASE RV3131-RELATED"/>
    <property type="match status" value="1"/>
</dbReference>
<dbReference type="GO" id="GO:0016491">
    <property type="term" value="F:oxidoreductase activity"/>
    <property type="evidence" value="ECO:0007669"/>
    <property type="project" value="InterPro"/>
</dbReference>
<evidence type="ECO:0000313" key="2">
    <source>
        <dbReference type="Proteomes" id="UP000610611"/>
    </source>
</evidence>
<gene>
    <name evidence="1" type="ORF">GOC83_08675</name>
</gene>
<dbReference type="EMBL" id="WOWB01000001">
    <property type="protein sequence ID" value="NLV06201.1"/>
    <property type="molecule type" value="Genomic_DNA"/>
</dbReference>
<dbReference type="InterPro" id="IPR000415">
    <property type="entry name" value="Nitroreductase-like"/>
</dbReference>
<dbReference type="AlphaFoldDB" id="A0A847U5R8"/>
<dbReference type="Proteomes" id="UP000610611">
    <property type="component" value="Unassembled WGS sequence"/>
</dbReference>
<reference evidence="1" key="1">
    <citation type="submission" date="2019-12" db="EMBL/GenBank/DDBJ databases">
        <title>The whole-genome sequencing of Haloarcula japonica strain pws8.</title>
        <authorList>
            <person name="Verma D.K."/>
            <person name="Gopal K."/>
            <person name="Prasad E.S."/>
        </authorList>
    </citation>
    <scope>NUCLEOTIDE SEQUENCE</scope>
    <source>
        <strain evidence="1">Pws8</strain>
    </source>
</reference>
<protein>
    <submittedName>
        <fullName evidence="1">Nitroreductase</fullName>
    </submittedName>
</protein>
<proteinExistence type="predicted"/>
<dbReference type="SUPFAM" id="SSF55469">
    <property type="entry name" value="FMN-dependent nitroreductase-like"/>
    <property type="match status" value="2"/>
</dbReference>
<sequence length="337" mass="37336">MPAALTGSVWQVEADDFPSDGSTEEQAKFLLRYAILAPSSHNSQPWVFDLSGDEIRIGADESRWLDAADPDKRELYISVGCAVENCCVAAEHFGFEPQVEYHDLESADFVATVTLRESEPANPRPPELFDAITTRATSHSVFDNEPLVPEARERLARVVREDSVTLHLVDDSETNGAISELQAEADRLQMDDPEYRAELGHWIGNGALGSSWLAARIGQAVVTHLDIGDREAKQNSKLIRSAPVVGVLTTETDDPVTRVKTGQAFEQIALLASSEGIAVHPMSQTLERPNLRTRLAEALRTTENPQHLFRLGYTDNEVDHTPRWPLETFLADRGDRD</sequence>
<comment type="caution">
    <text evidence="1">The sequence shown here is derived from an EMBL/GenBank/DDBJ whole genome shotgun (WGS) entry which is preliminary data.</text>
</comment>
<evidence type="ECO:0000313" key="1">
    <source>
        <dbReference type="EMBL" id="NLV06201.1"/>
    </source>
</evidence>
<dbReference type="PANTHER" id="PTHR23026">
    <property type="entry name" value="NADPH NITROREDUCTASE"/>
    <property type="match status" value="1"/>
</dbReference>
<dbReference type="RefSeq" id="WP_170083286.1">
    <property type="nucleotide sequence ID" value="NZ_WOWB01000001.1"/>
</dbReference>